<dbReference type="Gene3D" id="1.20.1280.50">
    <property type="match status" value="1"/>
</dbReference>
<dbReference type="InterPro" id="IPR050796">
    <property type="entry name" value="SCF_F-box_component"/>
</dbReference>
<feature type="region of interest" description="Disordered" evidence="1">
    <location>
        <begin position="1"/>
        <end position="42"/>
    </location>
</feature>
<dbReference type="InterPro" id="IPR036047">
    <property type="entry name" value="F-box-like_dom_sf"/>
</dbReference>
<dbReference type="PANTHER" id="PTHR31672">
    <property type="entry name" value="BNACNNG10540D PROTEIN"/>
    <property type="match status" value="1"/>
</dbReference>
<accession>A0A5B7AAN1</accession>
<dbReference type="CDD" id="cd22157">
    <property type="entry name" value="F-box_AtFBW1-like"/>
    <property type="match status" value="1"/>
</dbReference>
<feature type="domain" description="F-box" evidence="2">
    <location>
        <begin position="57"/>
        <end position="104"/>
    </location>
</feature>
<dbReference type="SUPFAM" id="SSF81383">
    <property type="entry name" value="F-box domain"/>
    <property type="match status" value="1"/>
</dbReference>
<dbReference type="EMBL" id="GHES01021972">
    <property type="protein sequence ID" value="MPA52531.1"/>
    <property type="molecule type" value="Transcribed_RNA"/>
</dbReference>
<protein>
    <recommendedName>
        <fullName evidence="2">F-box domain-containing protein</fullName>
    </recommendedName>
</protein>
<dbReference type="Pfam" id="PF08268">
    <property type="entry name" value="FBA_3"/>
    <property type="match status" value="1"/>
</dbReference>
<evidence type="ECO:0000256" key="1">
    <source>
        <dbReference type="SAM" id="MobiDB-lite"/>
    </source>
</evidence>
<evidence type="ECO:0000259" key="2">
    <source>
        <dbReference type="PROSITE" id="PS50181"/>
    </source>
</evidence>
<dbReference type="NCBIfam" id="TIGR01640">
    <property type="entry name" value="F_box_assoc_1"/>
    <property type="match status" value="1"/>
</dbReference>
<sequence length="418" mass="47324">MDMQKPSSQSQAALRHGQSRGRGDGKSRERARKPKKIKATGKARKRAIKLKKIKAMESRLPHIPAEIVNNILSRLPVKSILRFKSVCKPWLSLLSDPKFCFSIERHRVVVSATSRSKRSFSFHSIDDASVKELPNPWKGRSFLIFGSCNGLLLINIGADLFLWNPSTLNYRKMLTYDCLLGKDYSVMSTGLCYDSSANDYKAVIGLARKFDFVVVGSFKINPPKKVHFPYYINSPHRGPVVNGLLHWSVSNRNGYISAPHLIIYFDPVKDEFKELPIPQPIHYNVILGLGVLGGCLCMVRWVDESDSEGNIEVLVMKEYGVKESWNTMFIISNLIMNPLWGRLEPLCFTRDGEILMLLKEGTHKNKILAYNPGAKSHRIIAIPTNHSRNVDAATYVESLGQRQKKDGEKPKYIVRDII</sequence>
<feature type="compositionally biased region" description="Basic residues" evidence="1">
    <location>
        <begin position="29"/>
        <end position="42"/>
    </location>
</feature>
<dbReference type="PROSITE" id="PS50181">
    <property type="entry name" value="FBOX"/>
    <property type="match status" value="1"/>
</dbReference>
<dbReference type="InterPro" id="IPR013187">
    <property type="entry name" value="F-box-assoc_dom_typ3"/>
</dbReference>
<dbReference type="SMART" id="SM00256">
    <property type="entry name" value="FBOX"/>
    <property type="match status" value="1"/>
</dbReference>
<dbReference type="Pfam" id="PF12937">
    <property type="entry name" value="F-box-like"/>
    <property type="match status" value="1"/>
</dbReference>
<evidence type="ECO:0000313" key="3">
    <source>
        <dbReference type="EMBL" id="MPA52531.1"/>
    </source>
</evidence>
<organism evidence="3">
    <name type="scientific">Davidia involucrata</name>
    <name type="common">Dove tree</name>
    <dbReference type="NCBI Taxonomy" id="16924"/>
    <lineage>
        <taxon>Eukaryota</taxon>
        <taxon>Viridiplantae</taxon>
        <taxon>Streptophyta</taxon>
        <taxon>Embryophyta</taxon>
        <taxon>Tracheophyta</taxon>
        <taxon>Spermatophyta</taxon>
        <taxon>Magnoliopsida</taxon>
        <taxon>eudicotyledons</taxon>
        <taxon>Gunneridae</taxon>
        <taxon>Pentapetalae</taxon>
        <taxon>asterids</taxon>
        <taxon>Cornales</taxon>
        <taxon>Nyssaceae</taxon>
        <taxon>Davidia</taxon>
    </lineage>
</organism>
<proteinExistence type="predicted"/>
<dbReference type="InterPro" id="IPR001810">
    <property type="entry name" value="F-box_dom"/>
</dbReference>
<dbReference type="PANTHER" id="PTHR31672:SF13">
    <property type="entry name" value="F-BOX PROTEIN CPR30-LIKE"/>
    <property type="match status" value="1"/>
</dbReference>
<gene>
    <name evidence="3" type="ORF">Din_021972</name>
</gene>
<dbReference type="AlphaFoldDB" id="A0A5B7AAN1"/>
<feature type="compositionally biased region" description="Polar residues" evidence="1">
    <location>
        <begin position="1"/>
        <end position="12"/>
    </location>
</feature>
<name>A0A5B7AAN1_DAVIN</name>
<reference evidence="3" key="1">
    <citation type="submission" date="2019-08" db="EMBL/GenBank/DDBJ databases">
        <title>Reference gene set and small RNA set construction with multiple tissues from Davidia involucrata Baill.</title>
        <authorList>
            <person name="Yang H."/>
            <person name="Zhou C."/>
            <person name="Li G."/>
            <person name="Wang J."/>
            <person name="Gao P."/>
            <person name="Wang M."/>
            <person name="Wang R."/>
            <person name="Zhao Y."/>
        </authorList>
    </citation>
    <scope>NUCLEOTIDE SEQUENCE</scope>
    <source>
        <tissue evidence="3">Mixed with DoveR01_LX</tissue>
    </source>
</reference>
<dbReference type="InterPro" id="IPR017451">
    <property type="entry name" value="F-box-assoc_interact_dom"/>
</dbReference>